<evidence type="ECO:0000259" key="2">
    <source>
        <dbReference type="Pfam" id="PF14309"/>
    </source>
</evidence>
<dbReference type="Pfam" id="PF14309">
    <property type="entry name" value="DUF4378"/>
    <property type="match status" value="1"/>
</dbReference>
<sequence length="495" mass="57285">MGDRQLLSELLKEDQEPFQLKSYIEQRRTQLQIKKRNPKILQTPTKRTNLCKHACFFSFQNSPDIRKSPFHDFYSPCKSPKGAVFLHIPAGTAALLAEAAMRIEKQKPKPKTQIKNVGFGLFGSILKRLKDRNKSKKRAIGEAKLEKPEKMEAEIRISCSCNNSRLSSAGWSEYNEEKSMDLETSTSSCSRSEDSEIIISCENRFCISPFRFSLQTSPSISGHRTPDFCSPSASPNRHKKQEKANDGTKITKKVQEEGVEEKEQCSPVSILDPPFEDEEDGHECGDADEDDYDLECSYANVQRTKHQLLYRLRRFEKLAELDPMELERKLLEESDDDDDDDDDDYLEEREELEYEEPLTLYKERSVDKFVTEVFNKSSLQNTRKISTDMTRLVSDLITEEKREMNFWCNKEVVLGRVCNRLDSWREVEFDTIDMMIELDLKKEMDGWKNFHEQVDGTAAEVELVIFGLLVDELSNELFHLAGHDEKLENFLVECS</sequence>
<feature type="region of interest" description="Disordered" evidence="1">
    <location>
        <begin position="218"/>
        <end position="288"/>
    </location>
</feature>
<dbReference type="EMBL" id="CACTIH010002134">
    <property type="protein sequence ID" value="CAA2973938.1"/>
    <property type="molecule type" value="Genomic_DNA"/>
</dbReference>
<protein>
    <recommendedName>
        <fullName evidence="2">DUF4378 domain-containing protein</fullName>
    </recommendedName>
</protein>
<proteinExistence type="predicted"/>
<dbReference type="InterPro" id="IPR025486">
    <property type="entry name" value="DUF4378"/>
</dbReference>
<keyword evidence="4" id="KW-1185">Reference proteome</keyword>
<dbReference type="Proteomes" id="UP000594638">
    <property type="component" value="Unassembled WGS sequence"/>
</dbReference>
<gene>
    <name evidence="3" type="ORF">OLEA9_A100443</name>
</gene>
<dbReference type="PANTHER" id="PTHR33623:SF5">
    <property type="entry name" value="HISTONE-LYSINE N-METHYLTRANSFERASE SETD1B-LIKE PROTEIN"/>
    <property type="match status" value="1"/>
</dbReference>
<evidence type="ECO:0000313" key="3">
    <source>
        <dbReference type="EMBL" id="CAA2973938.1"/>
    </source>
</evidence>
<feature type="domain" description="DUF4378" evidence="2">
    <location>
        <begin position="398"/>
        <end position="472"/>
    </location>
</feature>
<evidence type="ECO:0000313" key="4">
    <source>
        <dbReference type="Proteomes" id="UP000594638"/>
    </source>
</evidence>
<name>A0A8S0R5D2_OLEEU</name>
<dbReference type="PANTHER" id="PTHR33623">
    <property type="entry name" value="OS04G0572500 PROTEIN"/>
    <property type="match status" value="1"/>
</dbReference>
<feature type="compositionally biased region" description="Basic and acidic residues" evidence="1">
    <location>
        <begin position="253"/>
        <end position="264"/>
    </location>
</feature>
<organism evidence="3 4">
    <name type="scientific">Olea europaea subsp. europaea</name>
    <dbReference type="NCBI Taxonomy" id="158383"/>
    <lineage>
        <taxon>Eukaryota</taxon>
        <taxon>Viridiplantae</taxon>
        <taxon>Streptophyta</taxon>
        <taxon>Embryophyta</taxon>
        <taxon>Tracheophyta</taxon>
        <taxon>Spermatophyta</taxon>
        <taxon>Magnoliopsida</taxon>
        <taxon>eudicotyledons</taxon>
        <taxon>Gunneridae</taxon>
        <taxon>Pentapetalae</taxon>
        <taxon>asterids</taxon>
        <taxon>lamiids</taxon>
        <taxon>Lamiales</taxon>
        <taxon>Oleaceae</taxon>
        <taxon>Oleeae</taxon>
        <taxon>Olea</taxon>
    </lineage>
</organism>
<feature type="compositionally biased region" description="Acidic residues" evidence="1">
    <location>
        <begin position="274"/>
        <end position="288"/>
    </location>
</feature>
<accession>A0A8S0R5D2</accession>
<dbReference type="Gramene" id="OE9A100443T1">
    <property type="protein sequence ID" value="OE9A100443C1"/>
    <property type="gene ID" value="OE9A100443"/>
</dbReference>
<comment type="caution">
    <text evidence="3">The sequence shown here is derived from an EMBL/GenBank/DDBJ whole genome shotgun (WGS) entry which is preliminary data.</text>
</comment>
<dbReference type="AlphaFoldDB" id="A0A8S0R5D2"/>
<evidence type="ECO:0000256" key="1">
    <source>
        <dbReference type="SAM" id="MobiDB-lite"/>
    </source>
</evidence>
<reference evidence="3 4" key="1">
    <citation type="submission" date="2019-12" db="EMBL/GenBank/DDBJ databases">
        <authorList>
            <person name="Alioto T."/>
            <person name="Alioto T."/>
            <person name="Gomez Garrido J."/>
        </authorList>
    </citation>
    <scope>NUCLEOTIDE SEQUENCE [LARGE SCALE GENOMIC DNA]</scope>
</reference>
<dbReference type="OrthoDB" id="1918879at2759"/>